<dbReference type="EMBL" id="MWPV01000003">
    <property type="protein sequence ID" value="OUL57754.1"/>
    <property type="molecule type" value="Genomic_DNA"/>
</dbReference>
<dbReference type="InterPro" id="IPR037522">
    <property type="entry name" value="HD_GYP_dom"/>
</dbReference>
<dbReference type="InterPro" id="IPR021812">
    <property type="entry name" value="DUF3391"/>
</dbReference>
<reference evidence="2 3" key="1">
    <citation type="submission" date="2017-02" db="EMBL/GenBank/DDBJ databases">
        <title>Pseudoalteromonas ulvae TC14 Genome.</title>
        <authorList>
            <person name="Molmeret M."/>
        </authorList>
    </citation>
    <scope>NUCLEOTIDE SEQUENCE [LARGE SCALE GENOMIC DNA]</scope>
    <source>
        <strain evidence="2">TC14</strain>
    </source>
</reference>
<dbReference type="CDD" id="cd00077">
    <property type="entry name" value="HDc"/>
    <property type="match status" value="1"/>
</dbReference>
<comment type="caution">
    <text evidence="2">The sequence shown here is derived from an EMBL/GenBank/DDBJ whole genome shotgun (WGS) entry which is preliminary data.</text>
</comment>
<dbReference type="GO" id="GO:0008081">
    <property type="term" value="F:phosphoric diester hydrolase activity"/>
    <property type="evidence" value="ECO:0007669"/>
    <property type="project" value="UniProtKB-ARBA"/>
</dbReference>
<dbReference type="SMART" id="SM00471">
    <property type="entry name" value="HDc"/>
    <property type="match status" value="1"/>
</dbReference>
<dbReference type="RefSeq" id="WP_086744337.1">
    <property type="nucleotide sequence ID" value="NZ_MWPV01000003.1"/>
</dbReference>
<dbReference type="InterPro" id="IPR003607">
    <property type="entry name" value="HD/PDEase_dom"/>
</dbReference>
<evidence type="ECO:0000313" key="3">
    <source>
        <dbReference type="Proteomes" id="UP000194841"/>
    </source>
</evidence>
<dbReference type="Pfam" id="PF13487">
    <property type="entry name" value="HD_5"/>
    <property type="match status" value="1"/>
</dbReference>
<dbReference type="PROSITE" id="PS51832">
    <property type="entry name" value="HD_GYP"/>
    <property type="match status" value="1"/>
</dbReference>
<dbReference type="SUPFAM" id="SSF109604">
    <property type="entry name" value="HD-domain/PDEase-like"/>
    <property type="match status" value="1"/>
</dbReference>
<protein>
    <recommendedName>
        <fullName evidence="1">HD-GYP domain-containing protein</fullName>
    </recommendedName>
</protein>
<evidence type="ECO:0000313" key="2">
    <source>
        <dbReference type="EMBL" id="OUL57754.1"/>
    </source>
</evidence>
<organism evidence="2 3">
    <name type="scientific">Pseudoalteromonas ulvae</name>
    <dbReference type="NCBI Taxonomy" id="107327"/>
    <lineage>
        <taxon>Bacteria</taxon>
        <taxon>Pseudomonadati</taxon>
        <taxon>Pseudomonadota</taxon>
        <taxon>Gammaproteobacteria</taxon>
        <taxon>Alteromonadales</taxon>
        <taxon>Pseudoalteromonadaceae</taxon>
        <taxon>Pseudoalteromonas</taxon>
    </lineage>
</organism>
<name>A0A244CQ65_PSEDV</name>
<dbReference type="AlphaFoldDB" id="A0A244CQ65"/>
<dbReference type="OrthoDB" id="6289714at2"/>
<dbReference type="Pfam" id="PF11871">
    <property type="entry name" value="DUF3391"/>
    <property type="match status" value="1"/>
</dbReference>
<dbReference type="Proteomes" id="UP000194841">
    <property type="component" value="Unassembled WGS sequence"/>
</dbReference>
<feature type="domain" description="HD-GYP" evidence="1">
    <location>
        <begin position="128"/>
        <end position="324"/>
    </location>
</feature>
<gene>
    <name evidence="2" type="ORF">B1199_11915</name>
</gene>
<accession>A0A244CQ65</accession>
<keyword evidence="3" id="KW-1185">Reference proteome</keyword>
<dbReference type="PANTHER" id="PTHR43155:SF2">
    <property type="entry name" value="CYCLIC DI-GMP PHOSPHODIESTERASE PA4108"/>
    <property type="match status" value="1"/>
</dbReference>
<dbReference type="PANTHER" id="PTHR43155">
    <property type="entry name" value="CYCLIC DI-GMP PHOSPHODIESTERASE PA4108-RELATED"/>
    <property type="match status" value="1"/>
</dbReference>
<evidence type="ECO:0000259" key="1">
    <source>
        <dbReference type="PROSITE" id="PS51832"/>
    </source>
</evidence>
<sequence length="389" mass="44020">MNSFERVSITKLTVGSYVEKVTKQLGDVRVVQTGWVRNKKAIKDLQQKGVIEVLVDPYRTLKEQQSKQAPIIEKTPKTKHHHFSDEFPHAQALYEQLEQAMLNLEERVLSFQPINIGQLAQLGEHVNESITRQPSTLLCIANICSVPNSIIGHSIRVAILAMICAKQLKRPSDEVQALFMTGLLHDLGKYKLAEQLQRQDHLLNPYLKVQRHKYCQYTQHILNSSGGACELTLSLCQQQLEREDGSGYPEQLNSAQLSAAQKILTICDTFDSLHFGFEGEKPFSSPAVFKYLLKHAPSLFSDVLIKKIIHSISVYPPGSLVQLKSGKVGYVKCFKENNLSLPVVHCFYNSKSKHYTQTHDIIVAKEFSDDLIESNIFAHDFNINLTQHL</sequence>
<proteinExistence type="predicted"/>
<dbReference type="Gene3D" id="1.10.3210.10">
    <property type="entry name" value="Hypothetical protein af1432"/>
    <property type="match status" value="1"/>
</dbReference>